<keyword evidence="2" id="KW-1185">Reference proteome</keyword>
<protein>
    <submittedName>
        <fullName evidence="1">Uncharacterized protein</fullName>
    </submittedName>
</protein>
<gene>
    <name evidence="1" type="ORF">FM069_10390</name>
</gene>
<sequence>MLQRLHLARQPTGFTDSPVSLLAAALFVPGTLSVLLGLGQASPVALALGLITMAAARSLQVQVSRHPGQVGHSA</sequence>
<dbReference type="AlphaFoldDB" id="A0A553GZJ2"/>
<name>A0A553GZJ2_9PSED</name>
<reference evidence="1 2" key="1">
    <citation type="submission" date="2019-07" db="EMBL/GenBank/DDBJ databases">
        <title>Pseudomonas mangiferae sp. nov., isolated from bark of mango tree in Thailand.</title>
        <authorList>
            <person name="Srisuk N."/>
            <person name="Anurat P."/>
        </authorList>
    </citation>
    <scope>NUCLEOTIDE SEQUENCE [LARGE SCALE GENOMIC DNA]</scope>
    <source>
        <strain evidence="1 2">DMKU_BBB3-04</strain>
    </source>
</reference>
<dbReference type="Proteomes" id="UP000315235">
    <property type="component" value="Unassembled WGS sequence"/>
</dbReference>
<proteinExistence type="predicted"/>
<evidence type="ECO:0000313" key="2">
    <source>
        <dbReference type="Proteomes" id="UP000315235"/>
    </source>
</evidence>
<organism evidence="1 2">
    <name type="scientific">Pseudomonas mangiferae</name>
    <dbReference type="NCBI Taxonomy" id="2593654"/>
    <lineage>
        <taxon>Bacteria</taxon>
        <taxon>Pseudomonadati</taxon>
        <taxon>Pseudomonadota</taxon>
        <taxon>Gammaproteobacteria</taxon>
        <taxon>Pseudomonadales</taxon>
        <taxon>Pseudomonadaceae</taxon>
        <taxon>Pseudomonas</taxon>
    </lineage>
</organism>
<evidence type="ECO:0000313" key="1">
    <source>
        <dbReference type="EMBL" id="TRX74927.1"/>
    </source>
</evidence>
<comment type="caution">
    <text evidence="1">The sequence shown here is derived from an EMBL/GenBank/DDBJ whole genome shotgun (WGS) entry which is preliminary data.</text>
</comment>
<dbReference type="RefSeq" id="WP_143488229.1">
    <property type="nucleotide sequence ID" value="NZ_VJOY01000006.1"/>
</dbReference>
<accession>A0A553GZJ2</accession>
<dbReference type="EMBL" id="VJOY01000006">
    <property type="protein sequence ID" value="TRX74927.1"/>
    <property type="molecule type" value="Genomic_DNA"/>
</dbReference>